<evidence type="ECO:0000259" key="1">
    <source>
        <dbReference type="PROSITE" id="PS51201"/>
    </source>
</evidence>
<organism evidence="3 5">
    <name type="scientific">Brevibacterium luteolum</name>
    <dbReference type="NCBI Taxonomy" id="199591"/>
    <lineage>
        <taxon>Bacteria</taxon>
        <taxon>Bacillati</taxon>
        <taxon>Actinomycetota</taxon>
        <taxon>Actinomycetes</taxon>
        <taxon>Micrococcales</taxon>
        <taxon>Brevibacteriaceae</taxon>
        <taxon>Brevibacterium</taxon>
    </lineage>
</organism>
<dbReference type="KEGG" id="blut:EW640_13975"/>
<reference evidence="4 6" key="2">
    <citation type="submission" date="2019-02" db="EMBL/GenBank/DDBJ databases">
        <title>Complete Genome Sequence and Methylome Analysis of Brevibacterium luteolum NEB1784.</title>
        <authorList>
            <person name="Fomenkov A."/>
            <person name="Roberts R.J."/>
        </authorList>
    </citation>
    <scope>NUCLEOTIDE SEQUENCE [LARGE SCALE GENOMIC DNA]</scope>
    <source>
        <strain evidence="4 6">NEB1784</strain>
    </source>
</reference>
<keyword evidence="5" id="KW-1185">Reference proteome</keyword>
<evidence type="ECO:0000313" key="2">
    <source>
        <dbReference type="EMBL" id="NNG78046.1"/>
    </source>
</evidence>
<dbReference type="Proteomes" id="UP000235703">
    <property type="component" value="Unassembled WGS sequence"/>
</dbReference>
<dbReference type="SUPFAM" id="SSF116726">
    <property type="entry name" value="TrkA C-terminal domain-like"/>
    <property type="match status" value="1"/>
</dbReference>
<name>A0A2N6PJ05_9MICO</name>
<dbReference type="Gene3D" id="3.30.70.1450">
    <property type="entry name" value="Regulator of K+ conductance, C-terminal domain"/>
    <property type="match status" value="1"/>
</dbReference>
<reference evidence="3 5" key="1">
    <citation type="submission" date="2017-09" db="EMBL/GenBank/DDBJ databases">
        <title>Bacterial strain isolated from the female urinary microbiota.</title>
        <authorList>
            <person name="Thomas-White K."/>
            <person name="Kumar N."/>
            <person name="Forster S."/>
            <person name="Putonti C."/>
            <person name="Lawley T."/>
            <person name="Wolfe A.J."/>
        </authorList>
    </citation>
    <scope>NUCLEOTIDE SEQUENCE [LARGE SCALE GENOMIC DNA]</scope>
    <source>
        <strain evidence="3 5">UMB0680</strain>
    </source>
</reference>
<protein>
    <submittedName>
        <fullName evidence="3">Potassium transporter</fullName>
    </submittedName>
    <submittedName>
        <fullName evidence="2">TrkA family potassium uptake protein</fullName>
    </submittedName>
</protein>
<dbReference type="AlphaFoldDB" id="A0A2N6PJ05"/>
<evidence type="ECO:0000313" key="6">
    <source>
        <dbReference type="Proteomes" id="UP000501518"/>
    </source>
</evidence>
<dbReference type="EMBL" id="CP035810">
    <property type="protein sequence ID" value="QIN30245.1"/>
    <property type="molecule type" value="Genomic_DNA"/>
</dbReference>
<dbReference type="SUPFAM" id="SSF51735">
    <property type="entry name" value="NAD(P)-binding Rossmann-fold domains"/>
    <property type="match status" value="1"/>
</dbReference>
<dbReference type="PANTHER" id="PTHR43833:SF7">
    <property type="entry name" value="KTR SYSTEM POTASSIUM UPTAKE PROTEIN C"/>
    <property type="match status" value="1"/>
</dbReference>
<dbReference type="EMBL" id="PNFZ01000002">
    <property type="protein sequence ID" value="PMB98672.1"/>
    <property type="molecule type" value="Genomic_DNA"/>
</dbReference>
<dbReference type="PROSITE" id="PS51201">
    <property type="entry name" value="RCK_N"/>
    <property type="match status" value="1"/>
</dbReference>
<proteinExistence type="predicted"/>
<dbReference type="InterPro" id="IPR036721">
    <property type="entry name" value="RCK_C_sf"/>
</dbReference>
<reference evidence="2 7" key="3">
    <citation type="submission" date="2020-05" db="EMBL/GenBank/DDBJ databases">
        <title>MicrobeNet Type strains.</title>
        <authorList>
            <person name="Nicholson A.C."/>
        </authorList>
    </citation>
    <scope>NUCLEOTIDE SEQUENCE [LARGE SCALE GENOMIC DNA]</scope>
    <source>
        <strain evidence="2 7">CCUG 46604</strain>
    </source>
</reference>
<dbReference type="InterPro" id="IPR050721">
    <property type="entry name" value="Trk_Ktr_HKT_K-transport"/>
</dbReference>
<dbReference type="Pfam" id="PF02254">
    <property type="entry name" value="TrkA_N"/>
    <property type="match status" value="1"/>
</dbReference>
<gene>
    <name evidence="3" type="ORF">CJ198_04965</name>
    <name evidence="4" type="ORF">EW640_13975</name>
    <name evidence="2" type="ORF">HLA91_01460</name>
</gene>
<evidence type="ECO:0000313" key="3">
    <source>
        <dbReference type="EMBL" id="PMB98672.1"/>
    </source>
</evidence>
<dbReference type="InterPro" id="IPR036291">
    <property type="entry name" value="NAD(P)-bd_dom_sf"/>
</dbReference>
<sequence length="267" mass="28605">MPVCTSSVLSCSSAGSVRLPWRPRCPPDTSNVCSAIRRRGRSLAKQSGKPANDAILVIGLGRFGASTAENLIRLGREVMAVERNAEMVQEWSGRLTHVVEADATNIEALRQLGVQDFSTAVVGIGTSIEASVLSTANLVDLGIDQVWAKAISNSHGKILRRIGAEHVLFPESEAGARVAHLVSSQMLDYIEFDDGHFAVVKMRPPKEVQGFTLAESGIRDTYGVTVVGIKSPGRDFTYAEPSSRVGSQDVLIVAGHVELLGRFAGRP</sequence>
<dbReference type="GO" id="GO:0006813">
    <property type="term" value="P:potassium ion transport"/>
    <property type="evidence" value="ECO:0007669"/>
    <property type="project" value="InterPro"/>
</dbReference>
<dbReference type="Gene3D" id="3.40.50.720">
    <property type="entry name" value="NAD(P)-binding Rossmann-like Domain"/>
    <property type="match status" value="1"/>
</dbReference>
<accession>A0A2N6PJ05</accession>
<dbReference type="Proteomes" id="UP000501518">
    <property type="component" value="Chromosome"/>
</dbReference>
<feature type="domain" description="RCK N-terminal" evidence="1">
    <location>
        <begin position="52"/>
        <end position="168"/>
    </location>
</feature>
<dbReference type="Proteomes" id="UP000549517">
    <property type="component" value="Unassembled WGS sequence"/>
</dbReference>
<dbReference type="InterPro" id="IPR003148">
    <property type="entry name" value="RCK_N"/>
</dbReference>
<dbReference type="PANTHER" id="PTHR43833">
    <property type="entry name" value="POTASSIUM CHANNEL PROTEIN 2-RELATED-RELATED"/>
    <property type="match status" value="1"/>
</dbReference>
<dbReference type="OrthoDB" id="9776294at2"/>
<evidence type="ECO:0000313" key="7">
    <source>
        <dbReference type="Proteomes" id="UP000549517"/>
    </source>
</evidence>
<dbReference type="EMBL" id="JABEMC010000001">
    <property type="protein sequence ID" value="NNG78046.1"/>
    <property type="molecule type" value="Genomic_DNA"/>
</dbReference>
<evidence type="ECO:0000313" key="4">
    <source>
        <dbReference type="EMBL" id="QIN30245.1"/>
    </source>
</evidence>
<evidence type="ECO:0000313" key="5">
    <source>
        <dbReference type="Proteomes" id="UP000235703"/>
    </source>
</evidence>